<name>A0A7S0ZIF1_9RHOD</name>
<evidence type="ECO:0000313" key="9">
    <source>
        <dbReference type="EMBL" id="CAD8822826.1"/>
    </source>
</evidence>
<feature type="domain" description="Aldehyde dehydrogenase" evidence="8">
    <location>
        <begin position="90"/>
        <end position="454"/>
    </location>
</feature>
<dbReference type="AlphaFoldDB" id="A0A7S0ZIF1"/>
<dbReference type="GO" id="GO:0004029">
    <property type="term" value="F:aldehyde dehydrogenase (NAD+) activity"/>
    <property type="evidence" value="ECO:0007669"/>
    <property type="project" value="TreeGrafter"/>
</dbReference>
<evidence type="ECO:0000256" key="1">
    <source>
        <dbReference type="ARBA" id="ARBA00009986"/>
    </source>
</evidence>
<accession>A0A7S0ZIF1</accession>
<sequence>MADASLPGSSSGSTFESECLRISQLVQLQRASYFQDMNPSYESRIHNLNLLKSLIVDNQSLIHDALLADFSVTPFLASQLFNMLGPISRIKYTKSNLKSWMKPRSAQVDRLMLGFASAKIHSQPLGVIGIMGAWNFPFQLTLSPLIDALAAGNKAILKPSESAPHSAKVLHQLITQTFPPETVSVVVGNTLDTSKAFAAQKWDHLLYTGNAIVAREILKAAALNLVPVTLELGGKNPVIMTEDKIDLNTIRSILATKVINSGQFCLTADTIFVPKHCVDAFVQLAKQAYSQVLPPELNGRDQAGIINDFHFGRILNLFQEARDASVDVIDLSESREKCDPLRRTMPIHLVVDPDSDLLASTSEIFGPGLVVRGYSQVADAVDYINARDRPLALYVYTSDKKVRDYVLNHTMSGGATVNGIYLHVAVVDAPFGGVGASGMGCYHGKEGFQTMSHQRPVFYQFPWNAADTMNPPYKPMVSKMIAWLLQ</sequence>
<dbReference type="Gene3D" id="3.40.309.10">
    <property type="entry name" value="Aldehyde Dehydrogenase, Chain A, domain 2"/>
    <property type="match status" value="1"/>
</dbReference>
<dbReference type="PANTHER" id="PTHR43570:SF20">
    <property type="entry name" value="ALDEHYDE DEHYDROGENASE ALDX-RELATED"/>
    <property type="match status" value="1"/>
</dbReference>
<dbReference type="PANTHER" id="PTHR43570">
    <property type="entry name" value="ALDEHYDE DEHYDROGENASE"/>
    <property type="match status" value="1"/>
</dbReference>
<dbReference type="EMBL" id="HBFP01010064">
    <property type="protein sequence ID" value="CAD8822826.1"/>
    <property type="molecule type" value="Transcribed_RNA"/>
</dbReference>
<dbReference type="InterPro" id="IPR012394">
    <property type="entry name" value="Aldehyde_DH_NAD(P)"/>
</dbReference>
<dbReference type="InterPro" id="IPR029510">
    <property type="entry name" value="Ald_DH_CS_GLU"/>
</dbReference>
<organism evidence="9">
    <name type="scientific">Timspurckia oligopyrenoides</name>
    <dbReference type="NCBI Taxonomy" id="708627"/>
    <lineage>
        <taxon>Eukaryota</taxon>
        <taxon>Rhodophyta</taxon>
        <taxon>Bangiophyceae</taxon>
        <taxon>Porphyridiales</taxon>
        <taxon>Porphyridiaceae</taxon>
        <taxon>Timspurckia</taxon>
    </lineage>
</organism>
<dbReference type="InterPro" id="IPR016162">
    <property type="entry name" value="Ald_DH_N"/>
</dbReference>
<evidence type="ECO:0000256" key="5">
    <source>
        <dbReference type="PIRSR" id="PIRSR036492-1"/>
    </source>
</evidence>
<dbReference type="GO" id="GO:0006081">
    <property type="term" value="P:aldehyde metabolic process"/>
    <property type="evidence" value="ECO:0007669"/>
    <property type="project" value="InterPro"/>
</dbReference>
<dbReference type="PIRSF" id="PIRSF036492">
    <property type="entry name" value="ALDH"/>
    <property type="match status" value="1"/>
</dbReference>
<comment type="similarity">
    <text evidence="1 4 7">Belongs to the aldehyde dehydrogenase family.</text>
</comment>
<evidence type="ECO:0000256" key="3">
    <source>
        <dbReference type="ARBA" id="ARBA00023027"/>
    </source>
</evidence>
<dbReference type="Gene3D" id="3.40.605.10">
    <property type="entry name" value="Aldehyde Dehydrogenase, Chain A, domain 1"/>
    <property type="match status" value="1"/>
</dbReference>
<evidence type="ECO:0000256" key="2">
    <source>
        <dbReference type="ARBA" id="ARBA00023002"/>
    </source>
</evidence>
<dbReference type="GO" id="GO:0005737">
    <property type="term" value="C:cytoplasm"/>
    <property type="evidence" value="ECO:0007669"/>
    <property type="project" value="TreeGrafter"/>
</dbReference>
<dbReference type="InterPro" id="IPR016163">
    <property type="entry name" value="Ald_DH_C"/>
</dbReference>
<dbReference type="PROSITE" id="PS00687">
    <property type="entry name" value="ALDEHYDE_DEHYDR_GLU"/>
    <property type="match status" value="1"/>
</dbReference>
<feature type="active site" evidence="5 6">
    <location>
        <position position="231"/>
    </location>
</feature>
<dbReference type="Pfam" id="PF00171">
    <property type="entry name" value="Aldedh"/>
    <property type="match status" value="1"/>
</dbReference>
<evidence type="ECO:0000256" key="6">
    <source>
        <dbReference type="PROSITE-ProRule" id="PRU10007"/>
    </source>
</evidence>
<dbReference type="InterPro" id="IPR015590">
    <property type="entry name" value="Aldehyde_DH_dom"/>
</dbReference>
<reference evidence="9" key="1">
    <citation type="submission" date="2021-01" db="EMBL/GenBank/DDBJ databases">
        <authorList>
            <person name="Corre E."/>
            <person name="Pelletier E."/>
            <person name="Niang G."/>
            <person name="Scheremetjew M."/>
            <person name="Finn R."/>
            <person name="Kale V."/>
            <person name="Holt S."/>
            <person name="Cochrane G."/>
            <person name="Meng A."/>
            <person name="Brown T."/>
            <person name="Cohen L."/>
        </authorList>
    </citation>
    <scope>NUCLEOTIDE SEQUENCE</scope>
    <source>
        <strain evidence="9">CCMP3278</strain>
    </source>
</reference>
<protein>
    <recommendedName>
        <fullName evidence="4">Aldehyde dehydrogenase</fullName>
    </recommendedName>
</protein>
<proteinExistence type="inferred from homology"/>
<keyword evidence="3" id="KW-0520">NAD</keyword>
<gene>
    <name evidence="9" type="ORF">TOLI1172_LOCUS7222</name>
</gene>
<keyword evidence="2 4" id="KW-0560">Oxidoreductase</keyword>
<dbReference type="InterPro" id="IPR016161">
    <property type="entry name" value="Ald_DH/histidinol_DH"/>
</dbReference>
<evidence type="ECO:0000256" key="7">
    <source>
        <dbReference type="RuleBase" id="RU003345"/>
    </source>
</evidence>
<evidence type="ECO:0000259" key="8">
    <source>
        <dbReference type="Pfam" id="PF00171"/>
    </source>
</evidence>
<feature type="active site" evidence="5">
    <location>
        <position position="265"/>
    </location>
</feature>
<dbReference type="SUPFAM" id="SSF53720">
    <property type="entry name" value="ALDH-like"/>
    <property type="match status" value="1"/>
</dbReference>
<evidence type="ECO:0000256" key="4">
    <source>
        <dbReference type="PIRNR" id="PIRNR036492"/>
    </source>
</evidence>